<dbReference type="Pfam" id="PF09523">
    <property type="entry name" value="DUF2390"/>
    <property type="match status" value="1"/>
</dbReference>
<name>A0AA42BD16_9GAMM</name>
<evidence type="ECO:0000313" key="1">
    <source>
        <dbReference type="EMBL" id="MCO7544000.1"/>
    </source>
</evidence>
<dbReference type="RefSeq" id="WP_125863232.1">
    <property type="nucleotide sequence ID" value="NZ_DAMAQZ010000132.1"/>
</dbReference>
<gene>
    <name evidence="1" type="ORF">NJF43_04430</name>
</gene>
<sequence>MRTTDLWSFSLACYARPGVERLCLELQEQGVDICLLLCGAWLEARAITCTPQRLERLRQLADHWQHEVVTPLRSLRQNWRGAAQSDPQLKALREQLKALELAAEKTLLGRLERETHDWSTQSGPAAWLEPLTGAVRDGDAAREFLRRIAAAVQLELAGA</sequence>
<dbReference type="InterPro" id="IPR012659">
    <property type="entry name" value="CHP02444"/>
</dbReference>
<reference evidence="1" key="1">
    <citation type="submission" date="2022-06" db="EMBL/GenBank/DDBJ databases">
        <title>Detection of beta-lactamases in bacteria of animal origin.</title>
        <authorList>
            <person name="Mlynarcik P."/>
            <person name="Zdarska V."/>
            <person name="Chudobova H."/>
            <person name="Prochazkova P."/>
            <person name="Hricova K."/>
            <person name="Mezerova K."/>
            <person name="Bardon J."/>
            <person name="Dolejska M."/>
            <person name="Sukkar I."/>
            <person name="Kolar M."/>
        </authorList>
    </citation>
    <scope>NUCLEOTIDE SEQUENCE</scope>
    <source>
        <strain evidence="1">S 300-3</strain>
    </source>
</reference>
<dbReference type="AlphaFoldDB" id="A0AA42BD16"/>
<protein>
    <submittedName>
        <fullName evidence="1">TIGR02444 family protein</fullName>
    </submittedName>
</protein>
<dbReference type="Proteomes" id="UP001165292">
    <property type="component" value="Unassembled WGS sequence"/>
</dbReference>
<proteinExistence type="predicted"/>
<accession>A0AA42BD16</accession>
<dbReference type="NCBIfam" id="TIGR02444">
    <property type="entry name" value="TIGR02444 family protein"/>
    <property type="match status" value="1"/>
</dbReference>
<evidence type="ECO:0000313" key="2">
    <source>
        <dbReference type="Proteomes" id="UP001165292"/>
    </source>
</evidence>
<dbReference type="EMBL" id="JAMYBS010000003">
    <property type="protein sequence ID" value="MCO7544000.1"/>
    <property type="molecule type" value="Genomic_DNA"/>
</dbReference>
<comment type="caution">
    <text evidence="1">The sequence shown here is derived from an EMBL/GenBank/DDBJ whole genome shotgun (WGS) entry which is preliminary data.</text>
</comment>
<organism evidence="1 2">
    <name type="scientific">Stutzerimonas nitrititolerans</name>
    <dbReference type="NCBI Taxonomy" id="2482751"/>
    <lineage>
        <taxon>Bacteria</taxon>
        <taxon>Pseudomonadati</taxon>
        <taxon>Pseudomonadota</taxon>
        <taxon>Gammaproteobacteria</taxon>
        <taxon>Pseudomonadales</taxon>
        <taxon>Pseudomonadaceae</taxon>
        <taxon>Stutzerimonas</taxon>
    </lineage>
</organism>